<keyword evidence="3" id="KW-1185">Reference proteome</keyword>
<accession>A0A7K1SYJ0</accession>
<reference evidence="2 3" key="1">
    <citation type="submission" date="2019-12" db="EMBL/GenBank/DDBJ databases">
        <title>Mucilaginibacter sp. HMF7410 genome sequencing and assembly.</title>
        <authorList>
            <person name="Kang H."/>
            <person name="Cha I."/>
            <person name="Kim H."/>
            <person name="Joh K."/>
        </authorList>
    </citation>
    <scope>NUCLEOTIDE SEQUENCE [LARGE SCALE GENOMIC DNA]</scope>
    <source>
        <strain evidence="2 3">HMF7410</strain>
    </source>
</reference>
<dbReference type="InterPro" id="IPR048136">
    <property type="entry name" value="STM3941-like"/>
</dbReference>
<organism evidence="2 3">
    <name type="scientific">Mucilaginibacter arboris</name>
    <dbReference type="NCBI Taxonomy" id="2682090"/>
    <lineage>
        <taxon>Bacteria</taxon>
        <taxon>Pseudomonadati</taxon>
        <taxon>Bacteroidota</taxon>
        <taxon>Sphingobacteriia</taxon>
        <taxon>Sphingobacteriales</taxon>
        <taxon>Sphingobacteriaceae</taxon>
        <taxon>Mucilaginibacter</taxon>
    </lineage>
</organism>
<dbReference type="Proteomes" id="UP000462014">
    <property type="component" value="Unassembled WGS sequence"/>
</dbReference>
<dbReference type="RefSeq" id="WP_157567561.1">
    <property type="nucleotide sequence ID" value="NZ_WPIK01000010.1"/>
</dbReference>
<gene>
    <name evidence="2" type="ORF">GO621_12650</name>
</gene>
<feature type="transmembrane region" description="Helical" evidence="1">
    <location>
        <begin position="54"/>
        <end position="76"/>
    </location>
</feature>
<dbReference type="EMBL" id="WPIK01000010">
    <property type="protein sequence ID" value="MVN22385.1"/>
    <property type="molecule type" value="Genomic_DNA"/>
</dbReference>
<sequence>MDANPYLNQKFIEFPLSKFKLTLILLGALCFVGTGIWLVSKALKAVPTFPINRMFLLMIGFASILFFGICTVAILLKLFQKIPGIIIDANGITDHSSGISSGLIKWDDITHIDIVEVSRQKLIMLYVVNPDEYIQRHSNFLKRKASLFNYQRYGTPLGITTNDLKCTTQKLHDVLKSNWEQHHSLVFDAV</sequence>
<dbReference type="NCBIfam" id="NF041635">
    <property type="entry name" value="STM3941_fam"/>
    <property type="match status" value="1"/>
</dbReference>
<evidence type="ECO:0000313" key="2">
    <source>
        <dbReference type="EMBL" id="MVN22385.1"/>
    </source>
</evidence>
<evidence type="ECO:0000256" key="1">
    <source>
        <dbReference type="SAM" id="Phobius"/>
    </source>
</evidence>
<comment type="caution">
    <text evidence="2">The sequence shown here is derived from an EMBL/GenBank/DDBJ whole genome shotgun (WGS) entry which is preliminary data.</text>
</comment>
<proteinExistence type="predicted"/>
<keyword evidence="1" id="KW-0472">Membrane</keyword>
<evidence type="ECO:0000313" key="3">
    <source>
        <dbReference type="Proteomes" id="UP000462014"/>
    </source>
</evidence>
<name>A0A7K1SYJ0_9SPHI</name>
<keyword evidence="1" id="KW-1133">Transmembrane helix</keyword>
<protein>
    <submittedName>
        <fullName evidence="2">Uncharacterized protein</fullName>
    </submittedName>
</protein>
<keyword evidence="1" id="KW-0812">Transmembrane</keyword>
<feature type="transmembrane region" description="Helical" evidence="1">
    <location>
        <begin position="21"/>
        <end position="39"/>
    </location>
</feature>
<dbReference type="AlphaFoldDB" id="A0A7K1SYJ0"/>